<gene>
    <name evidence="2" type="ORF">L9F63_016354</name>
</gene>
<comment type="caution">
    <text evidence="2">The sequence shown here is derived from an EMBL/GenBank/DDBJ whole genome shotgun (WGS) entry which is preliminary data.</text>
</comment>
<proteinExistence type="predicted"/>
<dbReference type="AlphaFoldDB" id="A0AAD8A0Y6"/>
<keyword evidence="3" id="KW-1185">Reference proteome</keyword>
<evidence type="ECO:0000313" key="3">
    <source>
        <dbReference type="Proteomes" id="UP001233999"/>
    </source>
</evidence>
<protein>
    <submittedName>
        <fullName evidence="2">Uncharacterized protein</fullName>
    </submittedName>
</protein>
<name>A0AAD8A0Y6_DIPPU</name>
<reference evidence="2" key="1">
    <citation type="journal article" date="2023" name="IScience">
        <title>Live-bearing cockroach genome reveals convergent evolutionary mechanisms linked to viviparity in insects and beyond.</title>
        <authorList>
            <person name="Fouks B."/>
            <person name="Harrison M.C."/>
            <person name="Mikhailova A.A."/>
            <person name="Marchal E."/>
            <person name="English S."/>
            <person name="Carruthers M."/>
            <person name="Jennings E.C."/>
            <person name="Chiamaka E.L."/>
            <person name="Frigard R.A."/>
            <person name="Pippel M."/>
            <person name="Attardo G.M."/>
            <person name="Benoit J.B."/>
            <person name="Bornberg-Bauer E."/>
            <person name="Tobe S.S."/>
        </authorList>
    </citation>
    <scope>NUCLEOTIDE SEQUENCE</scope>
    <source>
        <strain evidence="2">Stay&amp;Tobe</strain>
    </source>
</reference>
<evidence type="ECO:0000256" key="1">
    <source>
        <dbReference type="SAM" id="Phobius"/>
    </source>
</evidence>
<dbReference type="Proteomes" id="UP001233999">
    <property type="component" value="Unassembled WGS sequence"/>
</dbReference>
<keyword evidence="1" id="KW-0812">Transmembrane</keyword>
<evidence type="ECO:0000313" key="2">
    <source>
        <dbReference type="EMBL" id="KAJ9590585.1"/>
    </source>
</evidence>
<organism evidence="2 3">
    <name type="scientific">Diploptera punctata</name>
    <name type="common">Pacific beetle cockroach</name>
    <dbReference type="NCBI Taxonomy" id="6984"/>
    <lineage>
        <taxon>Eukaryota</taxon>
        <taxon>Metazoa</taxon>
        <taxon>Ecdysozoa</taxon>
        <taxon>Arthropoda</taxon>
        <taxon>Hexapoda</taxon>
        <taxon>Insecta</taxon>
        <taxon>Pterygota</taxon>
        <taxon>Neoptera</taxon>
        <taxon>Polyneoptera</taxon>
        <taxon>Dictyoptera</taxon>
        <taxon>Blattodea</taxon>
        <taxon>Blaberoidea</taxon>
        <taxon>Blaberidae</taxon>
        <taxon>Diplopterinae</taxon>
        <taxon>Diploptera</taxon>
    </lineage>
</organism>
<feature type="transmembrane region" description="Helical" evidence="1">
    <location>
        <begin position="6"/>
        <end position="27"/>
    </location>
</feature>
<reference evidence="2" key="2">
    <citation type="submission" date="2023-05" db="EMBL/GenBank/DDBJ databases">
        <authorList>
            <person name="Fouks B."/>
        </authorList>
    </citation>
    <scope>NUCLEOTIDE SEQUENCE</scope>
    <source>
        <strain evidence="2">Stay&amp;Tobe</strain>
        <tissue evidence="2">Testes</tissue>
    </source>
</reference>
<dbReference type="EMBL" id="JASPKZ010004202">
    <property type="protein sequence ID" value="KAJ9590585.1"/>
    <property type="molecule type" value="Genomic_DNA"/>
</dbReference>
<keyword evidence="1" id="KW-1133">Transmembrane helix</keyword>
<sequence>MVIFSTIYSGIIIWVLSSGFILTFCGCSRINFPLYLNAHKFNNLCFYCRRLIRNCQLTQYFKPTDIGSYEKSPSKNEVSQTLRKVDNQLRSKLSSSSSPREGRLLLKLAARKLPGLILGAGILAGSAGTGTLSSTNSFNLFGKTINSALSLAYGDRGLVPPFVVPTYPVGGGLPIAPVGGGLPIAPVGGGLPLAPVGPGGPILPLPARAAVKTAEQSVPEQTKITTVNSVQRTEQIEGSIPNILDQYMQIERLREKLLIEPKKSVNDPVASNVNIVTESVSQKLLTDQLPTFSSQIRTDQTLTQLDERLKQFLKQHNDLVDELNNRMYVKVPTVKQF</sequence>
<accession>A0AAD8A0Y6</accession>
<keyword evidence="1" id="KW-0472">Membrane</keyword>